<protein>
    <recommendedName>
        <fullName evidence="4">DUF4044 domain-containing protein</fullName>
    </recommendedName>
</protein>
<gene>
    <name evidence="2" type="ORF">SAMN05421659_10198</name>
</gene>
<keyword evidence="1" id="KW-0812">Transmembrane</keyword>
<proteinExistence type="predicted"/>
<accession>A0A1I0M211</accession>
<feature type="transmembrane region" description="Helical" evidence="1">
    <location>
        <begin position="12"/>
        <end position="34"/>
    </location>
</feature>
<evidence type="ECO:0008006" key="4">
    <source>
        <dbReference type="Google" id="ProtNLM"/>
    </source>
</evidence>
<name>A0A1I0M211_9FIRM</name>
<dbReference type="Proteomes" id="UP000199701">
    <property type="component" value="Unassembled WGS sequence"/>
</dbReference>
<keyword evidence="1" id="KW-1133">Transmembrane helix</keyword>
<reference evidence="2 3" key="1">
    <citation type="submission" date="2016-10" db="EMBL/GenBank/DDBJ databases">
        <authorList>
            <person name="de Groot N.N."/>
        </authorList>
    </citation>
    <scope>NUCLEOTIDE SEQUENCE [LARGE SCALE GENOMIC DNA]</scope>
    <source>
        <strain evidence="2 3">DSM 9179</strain>
    </source>
</reference>
<organism evidence="2 3">
    <name type="scientific">[Clostridium] fimetarium</name>
    <dbReference type="NCBI Taxonomy" id="99656"/>
    <lineage>
        <taxon>Bacteria</taxon>
        <taxon>Bacillati</taxon>
        <taxon>Bacillota</taxon>
        <taxon>Clostridia</taxon>
        <taxon>Lachnospirales</taxon>
        <taxon>Lachnospiraceae</taxon>
    </lineage>
</organism>
<evidence type="ECO:0000313" key="2">
    <source>
        <dbReference type="EMBL" id="SEV82383.1"/>
    </source>
</evidence>
<keyword evidence="1" id="KW-0472">Membrane</keyword>
<evidence type="ECO:0000313" key="3">
    <source>
        <dbReference type="Proteomes" id="UP000199701"/>
    </source>
</evidence>
<dbReference type="STRING" id="99656.SAMN05421659_10198"/>
<keyword evidence="3" id="KW-1185">Reference proteome</keyword>
<dbReference type="AlphaFoldDB" id="A0A1I0M211"/>
<evidence type="ECO:0000256" key="1">
    <source>
        <dbReference type="SAM" id="Phobius"/>
    </source>
</evidence>
<sequence>MFNFSNRKVKKIFSSVIIIILVLAMVVPAILSAFI</sequence>
<dbReference type="EMBL" id="FOJI01000001">
    <property type="protein sequence ID" value="SEV82383.1"/>
    <property type="molecule type" value="Genomic_DNA"/>
</dbReference>